<organism evidence="12 13">
    <name type="scientific">Microbacterium invictum</name>
    <dbReference type="NCBI Taxonomy" id="515415"/>
    <lineage>
        <taxon>Bacteria</taxon>
        <taxon>Bacillati</taxon>
        <taxon>Actinomycetota</taxon>
        <taxon>Actinomycetes</taxon>
        <taxon>Micrococcales</taxon>
        <taxon>Microbacteriaceae</taxon>
        <taxon>Microbacterium</taxon>
    </lineage>
</organism>
<evidence type="ECO:0000256" key="9">
    <source>
        <dbReference type="ARBA" id="ARBA00023251"/>
    </source>
</evidence>
<dbReference type="PROSITE" id="PS51012">
    <property type="entry name" value="ABC_TM2"/>
    <property type="match status" value="1"/>
</dbReference>
<keyword evidence="4 10" id="KW-1003">Cell membrane</keyword>
<evidence type="ECO:0000256" key="10">
    <source>
        <dbReference type="RuleBase" id="RU361157"/>
    </source>
</evidence>
<comment type="caution">
    <text evidence="12">The sequence shown here is derived from an EMBL/GenBank/DDBJ whole genome shotgun (WGS) entry which is preliminary data.</text>
</comment>
<feature type="domain" description="ABC transmembrane type-2" evidence="11">
    <location>
        <begin position="52"/>
        <end position="275"/>
    </location>
</feature>
<keyword evidence="3 10" id="KW-0813">Transport</keyword>
<dbReference type="PRINTS" id="PR00164">
    <property type="entry name" value="ABC2TRNSPORT"/>
</dbReference>
<proteinExistence type="inferred from homology"/>
<dbReference type="EMBL" id="JACIFH010000001">
    <property type="protein sequence ID" value="MBB4140127.1"/>
    <property type="molecule type" value="Genomic_DNA"/>
</dbReference>
<evidence type="ECO:0000256" key="6">
    <source>
        <dbReference type="ARBA" id="ARBA00022692"/>
    </source>
</evidence>
<keyword evidence="6 10" id="KW-0812">Transmembrane</keyword>
<dbReference type="InterPro" id="IPR000412">
    <property type="entry name" value="ABC_2_transport"/>
</dbReference>
<feature type="transmembrane region" description="Helical" evidence="10">
    <location>
        <begin position="251"/>
        <end position="273"/>
    </location>
</feature>
<dbReference type="GO" id="GO:0015920">
    <property type="term" value="P:lipopolysaccharide transport"/>
    <property type="evidence" value="ECO:0007669"/>
    <property type="project" value="TreeGrafter"/>
</dbReference>
<dbReference type="PANTHER" id="PTHR30413:SF8">
    <property type="entry name" value="TRANSPORT PERMEASE PROTEIN"/>
    <property type="match status" value="1"/>
</dbReference>
<protein>
    <recommendedName>
        <fullName evidence="10">Transport permease protein</fullName>
    </recommendedName>
</protein>
<keyword evidence="9" id="KW-0046">Antibiotic resistance</keyword>
<dbReference type="InterPro" id="IPR047817">
    <property type="entry name" value="ABC2_TM_bact-type"/>
</dbReference>
<dbReference type="Proteomes" id="UP000549113">
    <property type="component" value="Unassembled WGS sequence"/>
</dbReference>
<feature type="transmembrane region" description="Helical" evidence="10">
    <location>
        <begin position="52"/>
        <end position="79"/>
    </location>
</feature>
<reference evidence="12 13" key="1">
    <citation type="submission" date="2020-08" db="EMBL/GenBank/DDBJ databases">
        <title>Sequencing the genomes of 1000 actinobacteria strains.</title>
        <authorList>
            <person name="Klenk H.-P."/>
        </authorList>
    </citation>
    <scope>NUCLEOTIDE SEQUENCE [LARGE SCALE GENOMIC DNA]</scope>
    <source>
        <strain evidence="12 13">DSM 19600</strain>
    </source>
</reference>
<feature type="transmembrane region" description="Helical" evidence="10">
    <location>
        <begin position="159"/>
        <end position="183"/>
    </location>
</feature>
<evidence type="ECO:0000256" key="7">
    <source>
        <dbReference type="ARBA" id="ARBA00022989"/>
    </source>
</evidence>
<comment type="subcellular location">
    <subcellularLocation>
        <location evidence="1">Cell inner membrane</location>
        <topology evidence="1">Multi-pass membrane protein</topology>
    </subcellularLocation>
    <subcellularLocation>
        <location evidence="10">Cell membrane</location>
        <topology evidence="10">Multi-pass membrane protein</topology>
    </subcellularLocation>
</comment>
<keyword evidence="8 10" id="KW-0472">Membrane</keyword>
<keyword evidence="7 10" id="KW-1133">Transmembrane helix</keyword>
<keyword evidence="13" id="KW-1185">Reference proteome</keyword>
<accession>A0AA40SQ04</accession>
<evidence type="ECO:0000313" key="13">
    <source>
        <dbReference type="Proteomes" id="UP000549113"/>
    </source>
</evidence>
<dbReference type="GO" id="GO:0046677">
    <property type="term" value="P:response to antibiotic"/>
    <property type="evidence" value="ECO:0007669"/>
    <property type="project" value="UniProtKB-KW"/>
</dbReference>
<feature type="transmembrane region" description="Helical" evidence="10">
    <location>
        <begin position="125"/>
        <end position="153"/>
    </location>
</feature>
<keyword evidence="5" id="KW-0997">Cell inner membrane</keyword>
<dbReference type="GO" id="GO:0140359">
    <property type="term" value="F:ABC-type transporter activity"/>
    <property type="evidence" value="ECO:0007669"/>
    <property type="project" value="InterPro"/>
</dbReference>
<dbReference type="InterPro" id="IPR013525">
    <property type="entry name" value="ABC2_TM"/>
</dbReference>
<name>A0AA40SQ04_9MICO</name>
<evidence type="ECO:0000256" key="5">
    <source>
        <dbReference type="ARBA" id="ARBA00022519"/>
    </source>
</evidence>
<evidence type="ECO:0000256" key="8">
    <source>
        <dbReference type="ARBA" id="ARBA00023136"/>
    </source>
</evidence>
<comment type="similarity">
    <text evidence="2 10">Belongs to the ABC-2 integral membrane protein family.</text>
</comment>
<evidence type="ECO:0000256" key="4">
    <source>
        <dbReference type="ARBA" id="ARBA00022475"/>
    </source>
</evidence>
<dbReference type="PANTHER" id="PTHR30413">
    <property type="entry name" value="INNER MEMBRANE TRANSPORT PERMEASE"/>
    <property type="match status" value="1"/>
</dbReference>
<feature type="transmembrane region" description="Helical" evidence="10">
    <location>
        <begin position="85"/>
        <end position="104"/>
    </location>
</feature>
<dbReference type="GO" id="GO:0043190">
    <property type="term" value="C:ATP-binding cassette (ABC) transporter complex"/>
    <property type="evidence" value="ECO:0007669"/>
    <property type="project" value="InterPro"/>
</dbReference>
<sequence length="283" mass="31256">MDARLRDPAGALYEVGRRPTFRAYLSEAWRRRNFAFTLAAYKLVGSLLRNRLGVLWIVLKPLLMAILYGTIFNFILSGAARPANFVQFIIVGIFVFEFFTGSFGNGARAVTGNAKLVQSLGFPRILLPVSVVAEQAMKMVPIVVLLGILLLVLGEPITWSWLLIVPILAVMAVFNLGVALVFARLSVHIRDVQQFIPVITRVLFYASGIIFSVDGALAPYPVALTIAHLIPTYEFIALARDVLLESYTAPLIAWIAAPIWAVVTIVVGVVYFWQAESRYGLSD</sequence>
<evidence type="ECO:0000313" key="12">
    <source>
        <dbReference type="EMBL" id="MBB4140127.1"/>
    </source>
</evidence>
<evidence type="ECO:0000259" key="11">
    <source>
        <dbReference type="PROSITE" id="PS51012"/>
    </source>
</evidence>
<evidence type="ECO:0000256" key="1">
    <source>
        <dbReference type="ARBA" id="ARBA00004429"/>
    </source>
</evidence>
<gene>
    <name evidence="12" type="ORF">BKA10_001921</name>
</gene>
<dbReference type="Pfam" id="PF01061">
    <property type="entry name" value="ABC2_membrane"/>
    <property type="match status" value="1"/>
</dbReference>
<dbReference type="RefSeq" id="WP_183499705.1">
    <property type="nucleotide sequence ID" value="NZ_BAABCO010000002.1"/>
</dbReference>
<feature type="transmembrane region" description="Helical" evidence="10">
    <location>
        <begin position="195"/>
        <end position="213"/>
    </location>
</feature>
<evidence type="ECO:0000256" key="2">
    <source>
        <dbReference type="ARBA" id="ARBA00007783"/>
    </source>
</evidence>
<dbReference type="AlphaFoldDB" id="A0AA40SQ04"/>
<evidence type="ECO:0000256" key="3">
    <source>
        <dbReference type="ARBA" id="ARBA00022448"/>
    </source>
</evidence>